<evidence type="ECO:0000313" key="11">
    <source>
        <dbReference type="Proteomes" id="UP000016887"/>
    </source>
</evidence>
<dbReference type="EMBL" id="AP012489">
    <property type="protein sequence ID" value="BAN90176.1"/>
    <property type="molecule type" value="Genomic_DNA"/>
</dbReference>
<proteinExistence type="inferred from homology"/>
<dbReference type="GO" id="GO:0001682">
    <property type="term" value="P:tRNA 5'-leader removal"/>
    <property type="evidence" value="ECO:0007669"/>
    <property type="project" value="UniProtKB-UniRule"/>
</dbReference>
<sequence>MKRRRRRRCRDSYARLVRGEEERLARWALELARRGLAEEARRVASQLFQLAASTRVRPPRTVKRMFCKSCRTPLVPGLTARVRLRSEGGLSYTVVTCLHCGWIHRYPYRKGPRGGEAISPRTGVYSVGEEYSGEREGEGPQGPPRQGGRDNR</sequence>
<dbReference type="RefSeq" id="WP_022541449.1">
    <property type="nucleotide sequence ID" value="NC_022521.1"/>
</dbReference>
<keyword evidence="3 8" id="KW-0540">Nuclease</keyword>
<keyword evidence="7 8" id="KW-0862">Zinc</keyword>
<accession>U3TCN6</accession>
<comment type="function">
    <text evidence="8">Part of ribonuclease P, a protein complex that generates mature tRNA molecules by cleaving their 5'-ends.</text>
</comment>
<keyword evidence="6 8" id="KW-0378">Hydrolase</keyword>
<keyword evidence="1 8" id="KW-0963">Cytoplasm</keyword>
<dbReference type="eggNOG" id="arCOG04345">
    <property type="taxonomic scope" value="Archaea"/>
</dbReference>
<dbReference type="AlphaFoldDB" id="U3TCN6"/>
<feature type="binding site" evidence="8">
    <location>
        <position position="100"/>
    </location>
    <ligand>
        <name>Zn(2+)</name>
        <dbReference type="ChEBI" id="CHEBI:29105"/>
    </ligand>
</feature>
<dbReference type="KEGG" id="acj:ACAM_0707"/>
<comment type="subcellular location">
    <subcellularLocation>
        <location evidence="8">Cytoplasm</location>
    </subcellularLocation>
</comment>
<evidence type="ECO:0000256" key="8">
    <source>
        <dbReference type="HAMAP-Rule" id="MF_00757"/>
    </source>
</evidence>
<feature type="binding site" evidence="8">
    <location>
        <position position="70"/>
    </location>
    <ligand>
        <name>Zn(2+)</name>
        <dbReference type="ChEBI" id="CHEBI:29105"/>
    </ligand>
</feature>
<organism evidence="10 11">
    <name type="scientific">Aeropyrum camini SY1 = JCM 12091</name>
    <dbReference type="NCBI Taxonomy" id="1198449"/>
    <lineage>
        <taxon>Archaea</taxon>
        <taxon>Thermoproteota</taxon>
        <taxon>Thermoprotei</taxon>
        <taxon>Desulfurococcales</taxon>
        <taxon>Desulfurococcaceae</taxon>
        <taxon>Aeropyrum</taxon>
    </lineage>
</organism>
<evidence type="ECO:0000256" key="7">
    <source>
        <dbReference type="ARBA" id="ARBA00022833"/>
    </source>
</evidence>
<keyword evidence="11" id="KW-1185">Reference proteome</keyword>
<keyword evidence="5 8" id="KW-0255">Endonuclease</keyword>
<protein>
    <recommendedName>
        <fullName evidence="8">Ribonuclease P protein component 4</fullName>
        <shortName evidence="8">RNase P component 4</shortName>
        <ecNumber evidence="8">3.1.26.5</ecNumber>
    </recommendedName>
    <alternativeName>
        <fullName evidence="8">Rpp21</fullName>
    </alternativeName>
</protein>
<evidence type="ECO:0000256" key="3">
    <source>
        <dbReference type="ARBA" id="ARBA00022722"/>
    </source>
</evidence>
<dbReference type="EC" id="3.1.26.5" evidence="8"/>
<gene>
    <name evidence="8 10" type="primary">rnp4</name>
    <name evidence="10" type="ORF">ACAM_0707</name>
</gene>
<evidence type="ECO:0000256" key="5">
    <source>
        <dbReference type="ARBA" id="ARBA00022759"/>
    </source>
</evidence>
<dbReference type="GO" id="GO:0005737">
    <property type="term" value="C:cytoplasm"/>
    <property type="evidence" value="ECO:0007669"/>
    <property type="project" value="UniProtKB-SubCell"/>
</dbReference>
<comment type="subunit">
    <text evidence="8">Consists of a catalytic RNA component and at least 4-5 protein subunits.</text>
</comment>
<feature type="binding site" evidence="8">
    <location>
        <position position="97"/>
    </location>
    <ligand>
        <name>Zn(2+)</name>
        <dbReference type="ChEBI" id="CHEBI:29105"/>
    </ligand>
</feature>
<evidence type="ECO:0000256" key="4">
    <source>
        <dbReference type="ARBA" id="ARBA00022723"/>
    </source>
</evidence>
<name>U3TCN6_9CREN</name>
<comment type="cofactor">
    <cofactor evidence="8">
        <name>Zn(2+)</name>
        <dbReference type="ChEBI" id="CHEBI:29105"/>
    </cofactor>
    <text evidence="8">Binds 1 zinc ion per subunit.</text>
</comment>
<evidence type="ECO:0000256" key="6">
    <source>
        <dbReference type="ARBA" id="ARBA00022801"/>
    </source>
</evidence>
<dbReference type="GeneID" id="17110112"/>
<dbReference type="Gene3D" id="6.20.50.20">
    <property type="match status" value="1"/>
</dbReference>
<dbReference type="GO" id="GO:0008270">
    <property type="term" value="F:zinc ion binding"/>
    <property type="evidence" value="ECO:0007669"/>
    <property type="project" value="UniProtKB-UniRule"/>
</dbReference>
<dbReference type="GO" id="GO:0004526">
    <property type="term" value="F:ribonuclease P activity"/>
    <property type="evidence" value="ECO:0007669"/>
    <property type="project" value="UniProtKB-UniRule"/>
</dbReference>
<keyword evidence="4 8" id="KW-0479">Metal-binding</keyword>
<dbReference type="PANTHER" id="PTHR14742">
    <property type="entry name" value="RIBONUCLEASE P SUBUNIT P21"/>
    <property type="match status" value="1"/>
</dbReference>
<dbReference type="HAMAP" id="MF_00757">
    <property type="entry name" value="RNase_P_4"/>
    <property type="match status" value="1"/>
</dbReference>
<keyword evidence="2 8" id="KW-0819">tRNA processing</keyword>
<dbReference type="Proteomes" id="UP000016887">
    <property type="component" value="Chromosome"/>
</dbReference>
<dbReference type="Pfam" id="PF04032">
    <property type="entry name" value="Rpr2"/>
    <property type="match status" value="1"/>
</dbReference>
<feature type="binding site" evidence="8">
    <location>
        <position position="67"/>
    </location>
    <ligand>
        <name>Zn(2+)</name>
        <dbReference type="ChEBI" id="CHEBI:29105"/>
    </ligand>
</feature>
<dbReference type="InterPro" id="IPR007175">
    <property type="entry name" value="Rpr2/Snm1/Rpp21"/>
</dbReference>
<evidence type="ECO:0000256" key="1">
    <source>
        <dbReference type="ARBA" id="ARBA00022490"/>
    </source>
</evidence>
<dbReference type="GO" id="GO:0030677">
    <property type="term" value="C:ribonuclease P complex"/>
    <property type="evidence" value="ECO:0007669"/>
    <property type="project" value="UniProtKB-UniRule"/>
</dbReference>
<dbReference type="OrthoDB" id="10058at2157"/>
<feature type="region of interest" description="Disordered" evidence="9">
    <location>
        <begin position="113"/>
        <end position="152"/>
    </location>
</feature>
<dbReference type="STRING" id="1198449.ACAM_0707"/>
<evidence type="ECO:0000256" key="2">
    <source>
        <dbReference type="ARBA" id="ARBA00022694"/>
    </source>
</evidence>
<dbReference type="InterPro" id="IPR016432">
    <property type="entry name" value="RNP4"/>
</dbReference>
<comment type="similarity">
    <text evidence="8">Belongs to the eukaryotic/archaeal RNase P protein component 4 family.</text>
</comment>
<reference evidence="10 11" key="1">
    <citation type="journal article" date="2013" name="Appl. Environ. Microbiol.">
        <title>Variation of the Virus-Related Elements within Syntenic Genomes of the Hyperthermophilic Archaeon Aeropyrum.</title>
        <authorList>
            <person name="Daifuku T."/>
            <person name="Yoshida T."/>
            <person name="Kitamura T."/>
            <person name="Kawaichi S."/>
            <person name="Inoue T."/>
            <person name="Nomura K."/>
            <person name="Yoshida Y."/>
            <person name="Kuno S."/>
            <person name="Sako Y."/>
        </authorList>
    </citation>
    <scope>NUCLEOTIDE SEQUENCE [LARGE SCALE GENOMIC DNA]</scope>
    <source>
        <strain evidence="10 11">SY1</strain>
    </source>
</reference>
<comment type="catalytic activity">
    <reaction evidence="8">
        <text>Endonucleolytic cleavage of RNA, removing 5'-extranucleotides from tRNA precursor.</text>
        <dbReference type="EC" id="3.1.26.5"/>
    </reaction>
</comment>
<dbReference type="PANTHER" id="PTHR14742:SF0">
    <property type="entry name" value="RIBONUCLEASE P PROTEIN SUBUNIT P21"/>
    <property type="match status" value="1"/>
</dbReference>
<evidence type="ECO:0000256" key="9">
    <source>
        <dbReference type="SAM" id="MobiDB-lite"/>
    </source>
</evidence>
<evidence type="ECO:0000313" key="10">
    <source>
        <dbReference type="EMBL" id="BAN90176.1"/>
    </source>
</evidence>